<protein>
    <submittedName>
        <fullName evidence="1">Uncharacterized protein</fullName>
    </submittedName>
</protein>
<gene>
    <name evidence="1" type="ORF">B0T14DRAFT_518593</name>
</gene>
<name>A0AA39WPC8_9PEZI</name>
<dbReference type="AlphaFoldDB" id="A0AA39WPC8"/>
<accession>A0AA39WPC8</accession>
<evidence type="ECO:0000313" key="1">
    <source>
        <dbReference type="EMBL" id="KAK0619112.1"/>
    </source>
</evidence>
<comment type="caution">
    <text evidence="1">The sequence shown here is derived from an EMBL/GenBank/DDBJ whole genome shotgun (WGS) entry which is preliminary data.</text>
</comment>
<dbReference type="EMBL" id="JAULSU010000004">
    <property type="protein sequence ID" value="KAK0619112.1"/>
    <property type="molecule type" value="Genomic_DNA"/>
</dbReference>
<keyword evidence="2" id="KW-1185">Reference proteome</keyword>
<dbReference type="Proteomes" id="UP001175000">
    <property type="component" value="Unassembled WGS sequence"/>
</dbReference>
<reference evidence="1" key="1">
    <citation type="submission" date="2023-06" db="EMBL/GenBank/DDBJ databases">
        <title>Genome-scale phylogeny and comparative genomics of the fungal order Sordariales.</title>
        <authorList>
            <consortium name="Lawrence Berkeley National Laboratory"/>
            <person name="Hensen N."/>
            <person name="Bonometti L."/>
            <person name="Westerberg I."/>
            <person name="Brannstrom I.O."/>
            <person name="Guillou S."/>
            <person name="Cros-Aarteil S."/>
            <person name="Calhoun S."/>
            <person name="Haridas S."/>
            <person name="Kuo A."/>
            <person name="Mondo S."/>
            <person name="Pangilinan J."/>
            <person name="Riley R."/>
            <person name="Labutti K."/>
            <person name="Andreopoulos B."/>
            <person name="Lipzen A."/>
            <person name="Chen C."/>
            <person name="Yanf M."/>
            <person name="Daum C."/>
            <person name="Ng V."/>
            <person name="Clum A."/>
            <person name="Steindorff A."/>
            <person name="Ohm R."/>
            <person name="Martin F."/>
            <person name="Silar P."/>
            <person name="Natvig D."/>
            <person name="Lalanne C."/>
            <person name="Gautier V."/>
            <person name="Ament-Velasquez S.L."/>
            <person name="Kruys A."/>
            <person name="Hutchinson M.I."/>
            <person name="Powell A.J."/>
            <person name="Barry K."/>
            <person name="Miller A.N."/>
            <person name="Grigoriev I.V."/>
            <person name="Debuchy R."/>
            <person name="Gladieux P."/>
            <person name="Thoren M.H."/>
            <person name="Johannesson H."/>
        </authorList>
    </citation>
    <scope>NUCLEOTIDE SEQUENCE</scope>
    <source>
        <strain evidence="1">CBS 606.72</strain>
    </source>
</reference>
<sequence>MPRDLDSHSIQLTAGAGLPSTQELGLTAADLLKPLPWATGVDNSSTLHVLERRESICTFGLHSEWYEVGWGPIADNMWEENALRAAYNYLMYLGTDYYCGVVSEHVADVWVSGWVNGFWVEVGGWRRKGVNGWVSSYCLHAAMAMEMFLLPEFCWYPMGNYVIGGGAWKAHGNGDLWVTTWL</sequence>
<organism evidence="1 2">
    <name type="scientific">Immersiella caudata</name>
    <dbReference type="NCBI Taxonomy" id="314043"/>
    <lineage>
        <taxon>Eukaryota</taxon>
        <taxon>Fungi</taxon>
        <taxon>Dikarya</taxon>
        <taxon>Ascomycota</taxon>
        <taxon>Pezizomycotina</taxon>
        <taxon>Sordariomycetes</taxon>
        <taxon>Sordariomycetidae</taxon>
        <taxon>Sordariales</taxon>
        <taxon>Lasiosphaeriaceae</taxon>
        <taxon>Immersiella</taxon>
    </lineage>
</organism>
<proteinExistence type="predicted"/>
<evidence type="ECO:0000313" key="2">
    <source>
        <dbReference type="Proteomes" id="UP001175000"/>
    </source>
</evidence>